<gene>
    <name evidence="1" type="ORF">M9H77_04095</name>
</gene>
<comment type="caution">
    <text evidence="1">The sequence shown here is derived from an EMBL/GenBank/DDBJ whole genome shotgun (WGS) entry which is preliminary data.</text>
</comment>
<keyword evidence="2" id="KW-1185">Reference proteome</keyword>
<protein>
    <submittedName>
        <fullName evidence="1">Uncharacterized protein</fullName>
    </submittedName>
</protein>
<proteinExistence type="predicted"/>
<organism evidence="1 2">
    <name type="scientific">Catharanthus roseus</name>
    <name type="common">Madagascar periwinkle</name>
    <name type="synonym">Vinca rosea</name>
    <dbReference type="NCBI Taxonomy" id="4058"/>
    <lineage>
        <taxon>Eukaryota</taxon>
        <taxon>Viridiplantae</taxon>
        <taxon>Streptophyta</taxon>
        <taxon>Embryophyta</taxon>
        <taxon>Tracheophyta</taxon>
        <taxon>Spermatophyta</taxon>
        <taxon>Magnoliopsida</taxon>
        <taxon>eudicotyledons</taxon>
        <taxon>Gunneridae</taxon>
        <taxon>Pentapetalae</taxon>
        <taxon>asterids</taxon>
        <taxon>lamiids</taxon>
        <taxon>Gentianales</taxon>
        <taxon>Apocynaceae</taxon>
        <taxon>Rauvolfioideae</taxon>
        <taxon>Vinceae</taxon>
        <taxon>Catharanthinae</taxon>
        <taxon>Catharanthus</taxon>
    </lineage>
</organism>
<dbReference type="EMBL" id="CM044701">
    <property type="protein sequence ID" value="KAI5682867.1"/>
    <property type="molecule type" value="Genomic_DNA"/>
</dbReference>
<accession>A0ACC0CD39</accession>
<sequence length="1180" mass="129712">MDAATFTDTSDLCQQLLDRYGNSTAPQHRHLCAIAAANRSIIQSESLPLTPFSYFAATISTLSDQTQLDQEGLAALSSFLSIVLPLVPEKAIAPDKAKEAVEVLAQKVSSSDAEVSLGTANARTLIKSLGLLVGFCNLDDWESVEFGFNTLLNFSIGKRPKVRKCAQDCILIAFRSLKSSAVIKRASKLVCSLLKNHMPLAVKISTLNTAKGSKDDIMSKPEFQGVSHLLNLLKNVIPHLSAKACANVLLQMSKLLSSEFSALSRHVFDVIEVIFETSKDEVIGPHAENIIKRLLSYIDLREKNPMDTVVVAANLAKCAIDKLHESEITAWINYFPSVIGSIACLLNSEVSTALEASKILKGLIKRHIDEMFLLRIQEHEEDATGSCSDEQRVTKSICAVFDNLLSSKSSIPNEHILAVISVLFLKLEEVSDVYMKGVVVKLAKVMTLSSTNGSGTIDLQKCVGSAIVAMGPEKILALLPLSLNTKDLSFSNAWLIPILKEYVIGSSLGFFMEHIVPLAQSLRKLHEAGESSEIGQDLNAHAFKLWELLPAFCCYPTDMYKNFGALAKFLVSCTKEPSMLEIVAKALKELVNQNKSIHASDEGPQGFSKLLKLEEGEYFVPVLRSKHSYSKKAANKNIRALASCSKELLQALIDVMVELAPVRHEYLKDAIGGLASITEPSVTKDIFTSSLERLQLIHDFGDLGHLECYNEVAADNNEINASSEEKDLKRCLILDLVVSFVDGASDDLIDLLFKVTRHALQETTGIVQSAAYNTLSRMLEIHPAFCSSKFSEVMDLLMSLKTPSDITLLQSRLACFRTLLIYAVKANLGEEETKTFLILNEIILTLKDSKEEGRKAAYDSLIEIGANLQNSSSVASDSPYHKLITMVLGYLTGSSPQIKSGAISALSVLVYNDTGICLSVPDLVPSVLALLQTKAVEVIKAVLGFVKVMVSTLKAQDLQNFLPDIVHGILPWSSLSRHHFRSKATVILEILMRKCGTGAIKSLTPPKYGDFVKTVSENRHGKTNSKDADTAVTESKSPVVSLIGQQKRKREVSGDLSKDGSSGFKRWKGEKNQKSMNQNAKGNYAFSDRSKSARMNQKRDASLDKQREGGSAWQKRDKGSNFKKGEWGTKQKESRDWPKKSKVDTRKLIGKTSKTKGVGRKPWRSSKMKKHDKVFFGNLK</sequence>
<evidence type="ECO:0000313" key="2">
    <source>
        <dbReference type="Proteomes" id="UP001060085"/>
    </source>
</evidence>
<name>A0ACC0CD39_CATRO</name>
<reference evidence="2" key="1">
    <citation type="journal article" date="2023" name="Nat. Plants">
        <title>Single-cell RNA sequencing provides a high-resolution roadmap for understanding the multicellular compartmentation of specialized metabolism.</title>
        <authorList>
            <person name="Sun S."/>
            <person name="Shen X."/>
            <person name="Li Y."/>
            <person name="Li Y."/>
            <person name="Wang S."/>
            <person name="Li R."/>
            <person name="Zhang H."/>
            <person name="Shen G."/>
            <person name="Guo B."/>
            <person name="Wei J."/>
            <person name="Xu J."/>
            <person name="St-Pierre B."/>
            <person name="Chen S."/>
            <person name="Sun C."/>
        </authorList>
    </citation>
    <scope>NUCLEOTIDE SEQUENCE [LARGE SCALE GENOMIC DNA]</scope>
</reference>
<dbReference type="Proteomes" id="UP001060085">
    <property type="component" value="Linkage Group LG01"/>
</dbReference>
<evidence type="ECO:0000313" key="1">
    <source>
        <dbReference type="EMBL" id="KAI5682867.1"/>
    </source>
</evidence>